<proteinExistence type="predicted"/>
<dbReference type="RefSeq" id="XP_006824478.1">
    <property type="nucleotide sequence ID" value="XM_006824415.1"/>
</dbReference>
<feature type="coiled-coil region" evidence="2">
    <location>
        <begin position="64"/>
        <end position="95"/>
    </location>
</feature>
<feature type="domain" description="DUF4200" evidence="3">
    <location>
        <begin position="64"/>
        <end position="181"/>
    </location>
</feature>
<feature type="coiled-coil region" evidence="2">
    <location>
        <begin position="209"/>
        <end position="271"/>
    </location>
</feature>
<evidence type="ECO:0000313" key="4">
    <source>
        <dbReference type="Proteomes" id="UP000694865"/>
    </source>
</evidence>
<dbReference type="InterPro" id="IPR051147">
    <property type="entry name" value="CFAP_domain-containing"/>
</dbReference>
<gene>
    <name evidence="5" type="primary">LOC100377651</name>
</gene>
<protein>
    <submittedName>
        <fullName evidence="5">Coiled-coil domain-containing protein 42 homolog</fullName>
    </submittedName>
</protein>
<dbReference type="PANTHER" id="PTHR21683:SF18">
    <property type="entry name" value="COILED-COIL DOMAIN-CONTAINING PROTEIN 42 HOMOLOG"/>
    <property type="match status" value="1"/>
</dbReference>
<evidence type="ECO:0000313" key="5">
    <source>
        <dbReference type="RefSeq" id="XP_006824478.1"/>
    </source>
</evidence>
<dbReference type="Pfam" id="PF13863">
    <property type="entry name" value="DUF4200"/>
    <property type="match status" value="1"/>
</dbReference>
<dbReference type="InterPro" id="IPR025252">
    <property type="entry name" value="DUF4200"/>
</dbReference>
<keyword evidence="4" id="KW-1185">Reference proteome</keyword>
<feature type="coiled-coil region" evidence="2">
    <location>
        <begin position="138"/>
        <end position="172"/>
    </location>
</feature>
<organism evidence="4 5">
    <name type="scientific">Saccoglossus kowalevskii</name>
    <name type="common">Acorn worm</name>
    <dbReference type="NCBI Taxonomy" id="10224"/>
    <lineage>
        <taxon>Eukaryota</taxon>
        <taxon>Metazoa</taxon>
        <taxon>Hemichordata</taxon>
        <taxon>Enteropneusta</taxon>
        <taxon>Harrimaniidae</taxon>
        <taxon>Saccoglossus</taxon>
    </lineage>
</organism>
<reference evidence="5" key="1">
    <citation type="submission" date="2025-08" db="UniProtKB">
        <authorList>
            <consortium name="RefSeq"/>
        </authorList>
    </citation>
    <scope>IDENTIFICATION</scope>
    <source>
        <tissue evidence="5">Testes</tissue>
    </source>
</reference>
<dbReference type="PANTHER" id="PTHR21683">
    <property type="entry name" value="COILED-COIL DOMAIN-CONTAINING PROTEIN 42 LIKE-2-LIKE-RELATED"/>
    <property type="match status" value="1"/>
</dbReference>
<evidence type="ECO:0000259" key="3">
    <source>
        <dbReference type="Pfam" id="PF13863"/>
    </source>
</evidence>
<name>A0ABM0MWT7_SACKO</name>
<accession>A0ABM0MWT7</accession>
<evidence type="ECO:0000256" key="2">
    <source>
        <dbReference type="SAM" id="Coils"/>
    </source>
</evidence>
<evidence type="ECO:0000256" key="1">
    <source>
        <dbReference type="ARBA" id="ARBA00023054"/>
    </source>
</evidence>
<keyword evidence="1 2" id="KW-0175">Coiled coil</keyword>
<dbReference type="Proteomes" id="UP000694865">
    <property type="component" value="Unplaced"/>
</dbReference>
<sequence>MTTMARGSYKLELEEQKRNVFVTQLGARQDEEEAEEDIRQYPVVKETAGKLIESGLNTMQKTLLLKREVEVDKANLELQEKKEEFHKRMHMCEERGVDIQKKQQRMKDRVTKFEKFINENEAKRKRAIQKYQTELKLRESKNIEYDLLCHQLEELKEKHQKLLDKLERYKIFEDYLVKVLDVLPENYLELNDSMIRSLMDRHRTLSLTNQSLVERVNELYDQHEQEKERLEDMKYNHNQQKLVINSKLAELQSINEQKEETNSHLEELLANNQHSYRIQSQTLGQILMAVNNLAERCHKKHDPPLDTLDTSSRLTLIQNYFIERIGVEQMARSSPTSSPPTSVRGGHVQQVRILSPTTKTIHIPRK</sequence>
<dbReference type="GeneID" id="100377651"/>